<name>A0A081C2Y1_VECG1</name>
<evidence type="ECO:0000256" key="1">
    <source>
        <dbReference type="SAM" id="MobiDB-lite"/>
    </source>
</evidence>
<proteinExistence type="predicted"/>
<organism evidence="2">
    <name type="scientific">Vecturithrix granuli</name>
    <dbReference type="NCBI Taxonomy" id="1499967"/>
    <lineage>
        <taxon>Bacteria</taxon>
        <taxon>Candidatus Moduliflexota</taxon>
        <taxon>Candidatus Vecturitrichia</taxon>
        <taxon>Candidatus Vecturitrichales</taxon>
        <taxon>Candidatus Vecturitrichaceae</taxon>
        <taxon>Candidatus Vecturithrix</taxon>
    </lineage>
</organism>
<dbReference type="HOGENOM" id="CLU_054540_0_0_0"/>
<sequence length="512" mass="57015">MNAYKIRINVDIVPTTDSPTVSPVRADDGWVEVVIPETEASSIDRCDRPLLETSHPVLRDALSRHLSALSKKKALRRGPEEMIVEKAYPYWVDGEVGRFEFTPHEVCDGERTLYDTASEVFPPRGRGEWDKTSGFKEVAYIYGVTEASYRKTSRWLNRLRHQSESDGTPARSLQAQAEGEGARLWEGLDRKASQMLAAAHVSEQDGSLRVPEVFPPPQPLTMPPDRVDAAIATCQQRLKSPQNLRLNPVPYEAPEVTVNLSVDEVGVKRQKADRGSSTSPSPSSSAATGAKSRKYAHTTVVHLEQQQRTYVLVGHGMGRVFRLVVAFLLSNGLGTFHLQFFTDGYGVLHEAIRRSVSWCANVVIVLDWYHLLTKCQVQLSLALTGREPRNAVLKEILPLLWHGLGDQAILSLNSLDPRLIKQPEALTKLIGYFERNRAHIPCYAVRKELGLRNSSQIGEKMNDVLVSQRQKHNGMSWSVAGSVGLAALAALGRNNEYAQWFDEGEIAFQFAA</sequence>
<evidence type="ECO:0000313" key="3">
    <source>
        <dbReference type="Proteomes" id="UP000030661"/>
    </source>
</evidence>
<keyword evidence="3" id="KW-1185">Reference proteome</keyword>
<dbReference type="STRING" id="1499967.U27_05911"/>
<dbReference type="Proteomes" id="UP000030661">
    <property type="component" value="Unassembled WGS sequence"/>
</dbReference>
<reference evidence="2" key="1">
    <citation type="journal article" date="2015" name="PeerJ">
        <title>First genomic representation of candidate bacterial phylum KSB3 points to enhanced environmental sensing as a trigger of wastewater bulking.</title>
        <authorList>
            <person name="Sekiguchi Y."/>
            <person name="Ohashi A."/>
            <person name="Parks D.H."/>
            <person name="Yamauchi T."/>
            <person name="Tyson G.W."/>
            <person name="Hugenholtz P."/>
        </authorList>
    </citation>
    <scope>NUCLEOTIDE SEQUENCE [LARGE SCALE GENOMIC DNA]</scope>
</reference>
<accession>A0A081C2Y1</accession>
<feature type="compositionally biased region" description="Low complexity" evidence="1">
    <location>
        <begin position="276"/>
        <end position="288"/>
    </location>
</feature>
<evidence type="ECO:0000313" key="2">
    <source>
        <dbReference type="EMBL" id="GAK58936.1"/>
    </source>
</evidence>
<gene>
    <name evidence="2" type="ORF">U27_05911</name>
</gene>
<dbReference type="eggNOG" id="ENOG502ZRMA">
    <property type="taxonomic scope" value="Bacteria"/>
</dbReference>
<feature type="region of interest" description="Disordered" evidence="1">
    <location>
        <begin position="267"/>
        <end position="292"/>
    </location>
</feature>
<dbReference type="EMBL" id="DF820469">
    <property type="protein sequence ID" value="GAK58936.1"/>
    <property type="molecule type" value="Genomic_DNA"/>
</dbReference>
<dbReference type="AlphaFoldDB" id="A0A081C2Y1"/>
<protein>
    <submittedName>
        <fullName evidence="2">Uncharacterized protein</fullName>
    </submittedName>
</protein>